<dbReference type="InterPro" id="IPR036291">
    <property type="entry name" value="NAD(P)-bd_dom_sf"/>
</dbReference>
<dbReference type="SUPFAM" id="SSF51735">
    <property type="entry name" value="NAD(P)-binding Rossmann-fold domains"/>
    <property type="match status" value="1"/>
</dbReference>
<comment type="similarity">
    <text evidence="1 3">Belongs to the short-chain dehydrogenases/reductases (SDR) family.</text>
</comment>
<dbReference type="Proteomes" id="UP000070700">
    <property type="component" value="Unassembled WGS sequence"/>
</dbReference>
<evidence type="ECO:0000256" key="2">
    <source>
        <dbReference type="ARBA" id="ARBA00023002"/>
    </source>
</evidence>
<dbReference type="KEGG" id="psco:LY89DRAFT_723366"/>
<dbReference type="PRINTS" id="PR00081">
    <property type="entry name" value="GDHRDH"/>
</dbReference>
<gene>
    <name evidence="4" type="ORF">LY89DRAFT_723366</name>
</gene>
<reference evidence="4 5" key="1">
    <citation type="submission" date="2015-10" db="EMBL/GenBank/DDBJ databases">
        <title>Full genome of DAOMC 229536 Phialocephala scopiformis, a fungal endophyte of spruce producing the potent anti-insectan compound rugulosin.</title>
        <authorList>
            <consortium name="DOE Joint Genome Institute"/>
            <person name="Walker A.K."/>
            <person name="Frasz S.L."/>
            <person name="Seifert K.A."/>
            <person name="Miller J.D."/>
            <person name="Mondo S.J."/>
            <person name="Labutti K."/>
            <person name="Lipzen A."/>
            <person name="Dockter R."/>
            <person name="Kennedy M."/>
            <person name="Grigoriev I.V."/>
            <person name="Spatafora J.W."/>
        </authorList>
    </citation>
    <scope>NUCLEOTIDE SEQUENCE [LARGE SCALE GENOMIC DNA]</scope>
    <source>
        <strain evidence="4 5">CBS 120377</strain>
    </source>
</reference>
<accession>A0A194WT48</accession>
<dbReference type="GeneID" id="28828537"/>
<dbReference type="STRING" id="149040.A0A194WT48"/>
<evidence type="ECO:0000256" key="3">
    <source>
        <dbReference type="RuleBase" id="RU000363"/>
    </source>
</evidence>
<name>A0A194WT48_MOLSC</name>
<dbReference type="InterPro" id="IPR002347">
    <property type="entry name" value="SDR_fam"/>
</dbReference>
<evidence type="ECO:0000256" key="1">
    <source>
        <dbReference type="ARBA" id="ARBA00006484"/>
    </source>
</evidence>
<dbReference type="InParanoid" id="A0A194WT48"/>
<keyword evidence="5" id="KW-1185">Reference proteome</keyword>
<dbReference type="AlphaFoldDB" id="A0A194WT48"/>
<dbReference type="Gene3D" id="3.40.50.720">
    <property type="entry name" value="NAD(P)-binding Rossmann-like Domain"/>
    <property type="match status" value="1"/>
</dbReference>
<dbReference type="PANTHER" id="PTHR42901:SF1">
    <property type="entry name" value="ALCOHOL DEHYDROGENASE"/>
    <property type="match status" value="1"/>
</dbReference>
<dbReference type="PRINTS" id="PR00080">
    <property type="entry name" value="SDRFAMILY"/>
</dbReference>
<evidence type="ECO:0000313" key="5">
    <source>
        <dbReference type="Proteomes" id="UP000070700"/>
    </source>
</evidence>
<dbReference type="Pfam" id="PF00106">
    <property type="entry name" value="adh_short"/>
    <property type="match status" value="1"/>
</dbReference>
<keyword evidence="2" id="KW-0560">Oxidoreductase</keyword>
<sequence>MSFTFPSSTGIAIHHTPYPFISPSKFTNKLTGKVILITGASRGIGRATLAFASTGASLALLSRTASTLSSLVQEITSLYPQTPTLSITADVLSSSPFTIIAEIEAKLGKVDILINNAGTYRMRPFLEEQTASDIDQWWHIFEVNVKAPIALMHACLPSFVEKKHGIVINVGSLVAAETSFPNVASYAASKAALLRVTELLDLELREKGVKSFYIHPGQVKTDMSLGRGAGEKGVVGSEMREVTKGFEPLLNDEPELAAWSMVALAVLAGKDGDERVGVLSGRYWNVEEDLGELLERTREIEEGGGLYRLGIGRL</sequence>
<dbReference type="EMBL" id="KQ947428">
    <property type="protein sequence ID" value="KUJ10797.1"/>
    <property type="molecule type" value="Genomic_DNA"/>
</dbReference>
<dbReference type="RefSeq" id="XP_018065152.1">
    <property type="nucleotide sequence ID" value="XM_018218811.1"/>
</dbReference>
<dbReference type="CDD" id="cd05233">
    <property type="entry name" value="SDR_c"/>
    <property type="match status" value="1"/>
</dbReference>
<dbReference type="GO" id="GO:0016491">
    <property type="term" value="F:oxidoreductase activity"/>
    <property type="evidence" value="ECO:0007669"/>
    <property type="project" value="UniProtKB-KW"/>
</dbReference>
<evidence type="ECO:0000313" key="4">
    <source>
        <dbReference type="EMBL" id="KUJ10797.1"/>
    </source>
</evidence>
<protein>
    <submittedName>
        <fullName evidence="4">NAD(P)-binding protein</fullName>
    </submittedName>
</protein>
<dbReference type="OrthoDB" id="1933717at2759"/>
<organism evidence="4 5">
    <name type="scientific">Mollisia scopiformis</name>
    <name type="common">Conifer needle endophyte fungus</name>
    <name type="synonym">Phialocephala scopiformis</name>
    <dbReference type="NCBI Taxonomy" id="149040"/>
    <lineage>
        <taxon>Eukaryota</taxon>
        <taxon>Fungi</taxon>
        <taxon>Dikarya</taxon>
        <taxon>Ascomycota</taxon>
        <taxon>Pezizomycotina</taxon>
        <taxon>Leotiomycetes</taxon>
        <taxon>Helotiales</taxon>
        <taxon>Mollisiaceae</taxon>
        <taxon>Mollisia</taxon>
    </lineage>
</organism>
<proteinExistence type="inferred from homology"/>
<dbReference type="PANTHER" id="PTHR42901">
    <property type="entry name" value="ALCOHOL DEHYDROGENASE"/>
    <property type="match status" value="1"/>
</dbReference>